<dbReference type="InterPro" id="IPR013154">
    <property type="entry name" value="ADH-like_N"/>
</dbReference>
<evidence type="ECO:0000313" key="5">
    <source>
        <dbReference type="Proteomes" id="UP001301769"/>
    </source>
</evidence>
<dbReference type="PANTHER" id="PTHR45348">
    <property type="entry name" value="HYPOTHETICAL OXIDOREDUCTASE (EUROFUNG)"/>
    <property type="match status" value="1"/>
</dbReference>
<dbReference type="Gene3D" id="3.90.180.10">
    <property type="entry name" value="Medium-chain alcohol dehydrogenases, catalytic domain"/>
    <property type="match status" value="1"/>
</dbReference>
<dbReference type="InterPro" id="IPR036291">
    <property type="entry name" value="NAD(P)-bd_dom_sf"/>
</dbReference>
<dbReference type="CDD" id="cd08249">
    <property type="entry name" value="enoyl_reductase_like"/>
    <property type="match status" value="1"/>
</dbReference>
<dbReference type="InterPro" id="IPR047122">
    <property type="entry name" value="Trans-enoyl_RdTase-like"/>
</dbReference>
<dbReference type="SMART" id="SM00829">
    <property type="entry name" value="PKS_ER"/>
    <property type="match status" value="1"/>
</dbReference>
<dbReference type="SUPFAM" id="SSF51735">
    <property type="entry name" value="NAD(P)-binding Rossmann-fold domains"/>
    <property type="match status" value="1"/>
</dbReference>
<dbReference type="Gene3D" id="3.40.50.720">
    <property type="entry name" value="NAD(P)-binding Rossmann-like Domain"/>
    <property type="match status" value="1"/>
</dbReference>
<proteinExistence type="inferred from homology"/>
<dbReference type="PANTHER" id="PTHR45348:SF2">
    <property type="entry name" value="ZINC-TYPE ALCOHOL DEHYDROGENASE-LIKE PROTEIN C2E1P3.01"/>
    <property type="match status" value="1"/>
</dbReference>
<evidence type="ECO:0000256" key="2">
    <source>
        <dbReference type="ARBA" id="ARBA00023002"/>
    </source>
</evidence>
<dbReference type="AlphaFoldDB" id="A0AAN7B3D2"/>
<keyword evidence="2" id="KW-0560">Oxidoreductase</keyword>
<sequence>MAPNTAAFFTGVQAPLEVRPADSPKPDANEVVVKAKAVAINPVDYAMQIMGPSVFKWLNPPCVFGEDVAGEVAEVGSAVTKVKAGDRVAGLTNTAFQHEVVIKEHLLIPIPASLPYENAAVMPLGLSVAVKGLFHKDFLNLRLPSLNAKPAGETVLIWGASTSVGSNAVQLAAAAGYEVITTASPANFELTKKLGASQVFDYHSPTIKEDLISAFRGKKSPGAFCNGGPAPPTHPPVIAACKAVLQATDGRKFLALTMATPPGEMPEGFISKFVSPLEGDEELASAIFGEYLPQALTAGKYMPTPKAKVVGHGLESIQRAMDTLKQGVSVERGHRPDAPLRGSPHRFLLGAVL</sequence>
<comment type="similarity">
    <text evidence="1">Belongs to the zinc-containing alcohol dehydrogenase family.</text>
</comment>
<name>A0AAN7B3D2_9PEZI</name>
<accession>A0AAN7B3D2</accession>
<protein>
    <submittedName>
        <fullName evidence="4">Chaperonin 10-like protein</fullName>
    </submittedName>
</protein>
<comment type="caution">
    <text evidence="4">The sequence shown here is derived from an EMBL/GenBank/DDBJ whole genome shotgun (WGS) entry which is preliminary data.</text>
</comment>
<evidence type="ECO:0000256" key="1">
    <source>
        <dbReference type="ARBA" id="ARBA00008072"/>
    </source>
</evidence>
<evidence type="ECO:0000259" key="3">
    <source>
        <dbReference type="SMART" id="SM00829"/>
    </source>
</evidence>
<dbReference type="Pfam" id="PF08240">
    <property type="entry name" value="ADH_N"/>
    <property type="match status" value="1"/>
</dbReference>
<reference evidence="4" key="2">
    <citation type="submission" date="2023-05" db="EMBL/GenBank/DDBJ databases">
        <authorList>
            <consortium name="Lawrence Berkeley National Laboratory"/>
            <person name="Steindorff A."/>
            <person name="Hensen N."/>
            <person name="Bonometti L."/>
            <person name="Westerberg I."/>
            <person name="Brannstrom I.O."/>
            <person name="Guillou S."/>
            <person name="Cros-Aarteil S."/>
            <person name="Calhoun S."/>
            <person name="Haridas S."/>
            <person name="Kuo A."/>
            <person name="Mondo S."/>
            <person name="Pangilinan J."/>
            <person name="Riley R."/>
            <person name="Labutti K."/>
            <person name="Andreopoulos B."/>
            <person name="Lipzen A."/>
            <person name="Chen C."/>
            <person name="Yanf M."/>
            <person name="Daum C."/>
            <person name="Ng V."/>
            <person name="Clum A."/>
            <person name="Ohm R."/>
            <person name="Martin F."/>
            <person name="Silar P."/>
            <person name="Natvig D."/>
            <person name="Lalanne C."/>
            <person name="Gautier V."/>
            <person name="Ament-Velasquez S.L."/>
            <person name="Kruys A."/>
            <person name="Hutchinson M.I."/>
            <person name="Powell A.J."/>
            <person name="Barry K."/>
            <person name="Miller A.N."/>
            <person name="Grigoriev I.V."/>
            <person name="Debuchy R."/>
            <person name="Gladieux P."/>
            <person name="Thoren M.H."/>
            <person name="Johannesson H."/>
        </authorList>
    </citation>
    <scope>NUCLEOTIDE SEQUENCE</scope>
    <source>
        <strain evidence="4">PSN293</strain>
    </source>
</reference>
<dbReference type="Proteomes" id="UP001301769">
    <property type="component" value="Unassembled WGS sequence"/>
</dbReference>
<dbReference type="EMBL" id="MU858356">
    <property type="protein sequence ID" value="KAK4206755.1"/>
    <property type="molecule type" value="Genomic_DNA"/>
</dbReference>
<organism evidence="4 5">
    <name type="scientific">Rhypophila decipiens</name>
    <dbReference type="NCBI Taxonomy" id="261697"/>
    <lineage>
        <taxon>Eukaryota</taxon>
        <taxon>Fungi</taxon>
        <taxon>Dikarya</taxon>
        <taxon>Ascomycota</taxon>
        <taxon>Pezizomycotina</taxon>
        <taxon>Sordariomycetes</taxon>
        <taxon>Sordariomycetidae</taxon>
        <taxon>Sordariales</taxon>
        <taxon>Naviculisporaceae</taxon>
        <taxon>Rhypophila</taxon>
    </lineage>
</organism>
<dbReference type="InterPro" id="IPR011032">
    <property type="entry name" value="GroES-like_sf"/>
</dbReference>
<evidence type="ECO:0000313" key="4">
    <source>
        <dbReference type="EMBL" id="KAK4206755.1"/>
    </source>
</evidence>
<dbReference type="SUPFAM" id="SSF50129">
    <property type="entry name" value="GroES-like"/>
    <property type="match status" value="1"/>
</dbReference>
<feature type="domain" description="Enoyl reductase (ER)" evidence="3">
    <location>
        <begin position="11"/>
        <end position="330"/>
    </location>
</feature>
<dbReference type="GO" id="GO:0016651">
    <property type="term" value="F:oxidoreductase activity, acting on NAD(P)H"/>
    <property type="evidence" value="ECO:0007669"/>
    <property type="project" value="InterPro"/>
</dbReference>
<gene>
    <name evidence="4" type="ORF">QBC37DRAFT_434473</name>
</gene>
<keyword evidence="5" id="KW-1185">Reference proteome</keyword>
<reference evidence="4" key="1">
    <citation type="journal article" date="2023" name="Mol. Phylogenet. Evol.">
        <title>Genome-scale phylogeny and comparative genomics of the fungal order Sordariales.</title>
        <authorList>
            <person name="Hensen N."/>
            <person name="Bonometti L."/>
            <person name="Westerberg I."/>
            <person name="Brannstrom I.O."/>
            <person name="Guillou S."/>
            <person name="Cros-Aarteil S."/>
            <person name="Calhoun S."/>
            <person name="Haridas S."/>
            <person name="Kuo A."/>
            <person name="Mondo S."/>
            <person name="Pangilinan J."/>
            <person name="Riley R."/>
            <person name="LaButti K."/>
            <person name="Andreopoulos B."/>
            <person name="Lipzen A."/>
            <person name="Chen C."/>
            <person name="Yan M."/>
            <person name="Daum C."/>
            <person name="Ng V."/>
            <person name="Clum A."/>
            <person name="Steindorff A."/>
            <person name="Ohm R.A."/>
            <person name="Martin F."/>
            <person name="Silar P."/>
            <person name="Natvig D.O."/>
            <person name="Lalanne C."/>
            <person name="Gautier V."/>
            <person name="Ament-Velasquez S.L."/>
            <person name="Kruys A."/>
            <person name="Hutchinson M.I."/>
            <person name="Powell A.J."/>
            <person name="Barry K."/>
            <person name="Miller A.N."/>
            <person name="Grigoriev I.V."/>
            <person name="Debuchy R."/>
            <person name="Gladieux P."/>
            <person name="Hiltunen Thoren M."/>
            <person name="Johannesson H."/>
        </authorList>
    </citation>
    <scope>NUCLEOTIDE SEQUENCE</scope>
    <source>
        <strain evidence="4">PSN293</strain>
    </source>
</reference>
<dbReference type="InterPro" id="IPR020843">
    <property type="entry name" value="ER"/>
</dbReference>